<name>A0A813IYX5_POLGL</name>
<dbReference type="Proteomes" id="UP000626109">
    <property type="component" value="Unassembled WGS sequence"/>
</dbReference>
<accession>A0A813IYX5</accession>
<feature type="non-terminal residue" evidence="1">
    <location>
        <position position="1"/>
    </location>
</feature>
<dbReference type="EMBL" id="CAJNNW010016881">
    <property type="protein sequence ID" value="CAE8659916.1"/>
    <property type="molecule type" value="Genomic_DNA"/>
</dbReference>
<organism evidence="1 2">
    <name type="scientific">Polarella glacialis</name>
    <name type="common">Dinoflagellate</name>
    <dbReference type="NCBI Taxonomy" id="89957"/>
    <lineage>
        <taxon>Eukaryota</taxon>
        <taxon>Sar</taxon>
        <taxon>Alveolata</taxon>
        <taxon>Dinophyceae</taxon>
        <taxon>Suessiales</taxon>
        <taxon>Suessiaceae</taxon>
        <taxon>Polarella</taxon>
    </lineage>
</organism>
<evidence type="ECO:0000313" key="1">
    <source>
        <dbReference type="EMBL" id="CAE8659916.1"/>
    </source>
</evidence>
<evidence type="ECO:0000313" key="2">
    <source>
        <dbReference type="Proteomes" id="UP000626109"/>
    </source>
</evidence>
<proteinExistence type="predicted"/>
<dbReference type="AlphaFoldDB" id="A0A813IYX5"/>
<gene>
    <name evidence="1" type="ORF">PGLA2088_LOCUS13942</name>
</gene>
<protein>
    <submittedName>
        <fullName evidence="1">Uncharacterized protein</fullName>
    </submittedName>
</protein>
<feature type="non-terminal residue" evidence="1">
    <location>
        <position position="203"/>
    </location>
</feature>
<reference evidence="1" key="1">
    <citation type="submission" date="2021-02" db="EMBL/GenBank/DDBJ databases">
        <authorList>
            <person name="Dougan E. K."/>
            <person name="Rhodes N."/>
            <person name="Thang M."/>
            <person name="Chan C."/>
        </authorList>
    </citation>
    <scope>NUCLEOTIDE SEQUENCE</scope>
</reference>
<comment type="caution">
    <text evidence="1">The sequence shown here is derived from an EMBL/GenBank/DDBJ whole genome shotgun (WGS) entry which is preliminary data.</text>
</comment>
<sequence>VSVCIRGSEKTGIWGSREQLGVRFPSSVWDVAISSQTRRFSLDFTAQLKVKRRIAMLHDYNLPFGPWGQEQTEEQAKEHTALLAAFELACASRHLADFVDKWGEGRFRARCCYAADYGYYDPVPQSLCPWEDKHAFVTFISPCPEKGLSIFARLAESMPEVQFLAVKTVAWTKPWHEQMLRKLENVKVVAAADKIGEILGVTK</sequence>